<dbReference type="PANTHER" id="PTHR33337">
    <property type="entry name" value="GFA DOMAIN-CONTAINING PROTEIN"/>
    <property type="match status" value="1"/>
</dbReference>
<dbReference type="PROSITE" id="PS51891">
    <property type="entry name" value="CENP_V_GFA"/>
    <property type="match status" value="1"/>
</dbReference>
<evidence type="ECO:0000256" key="2">
    <source>
        <dbReference type="ARBA" id="ARBA00022723"/>
    </source>
</evidence>
<gene>
    <name evidence="6" type="ORF">JAAARDRAFT_39927</name>
</gene>
<dbReference type="Proteomes" id="UP000027265">
    <property type="component" value="Unassembled WGS sequence"/>
</dbReference>
<proteinExistence type="inferred from homology"/>
<name>A0A067PCL1_9AGAM</name>
<dbReference type="PANTHER" id="PTHR33337:SF39">
    <property type="entry name" value="DUF636 DOMAIN PROTEIN (AFU_ORTHOLOGUE AFUA_6G11530)"/>
    <property type="match status" value="1"/>
</dbReference>
<evidence type="ECO:0000259" key="5">
    <source>
        <dbReference type="PROSITE" id="PS51891"/>
    </source>
</evidence>
<dbReference type="GO" id="GO:0016846">
    <property type="term" value="F:carbon-sulfur lyase activity"/>
    <property type="evidence" value="ECO:0007669"/>
    <property type="project" value="InterPro"/>
</dbReference>
<comment type="similarity">
    <text evidence="1">Belongs to the Gfa family.</text>
</comment>
<evidence type="ECO:0000313" key="7">
    <source>
        <dbReference type="Proteomes" id="UP000027265"/>
    </source>
</evidence>
<dbReference type="InterPro" id="IPR006913">
    <property type="entry name" value="CENP-V/GFA"/>
</dbReference>
<protein>
    <recommendedName>
        <fullName evidence="5">CENP-V/GFA domain-containing protein</fullName>
    </recommendedName>
</protein>
<keyword evidence="4" id="KW-0456">Lyase</keyword>
<dbReference type="HOGENOM" id="CLU_055491_3_2_1"/>
<evidence type="ECO:0000256" key="1">
    <source>
        <dbReference type="ARBA" id="ARBA00005495"/>
    </source>
</evidence>
<keyword evidence="3" id="KW-0862">Zinc</keyword>
<keyword evidence="7" id="KW-1185">Reference proteome</keyword>
<evidence type="ECO:0000256" key="4">
    <source>
        <dbReference type="ARBA" id="ARBA00023239"/>
    </source>
</evidence>
<dbReference type="GO" id="GO:0046872">
    <property type="term" value="F:metal ion binding"/>
    <property type="evidence" value="ECO:0007669"/>
    <property type="project" value="UniProtKB-KW"/>
</dbReference>
<dbReference type="InParanoid" id="A0A067PCL1"/>
<dbReference type="SUPFAM" id="SSF51316">
    <property type="entry name" value="Mss4-like"/>
    <property type="match status" value="1"/>
</dbReference>
<accession>A0A067PCL1</accession>
<organism evidence="6 7">
    <name type="scientific">Jaapia argillacea MUCL 33604</name>
    <dbReference type="NCBI Taxonomy" id="933084"/>
    <lineage>
        <taxon>Eukaryota</taxon>
        <taxon>Fungi</taxon>
        <taxon>Dikarya</taxon>
        <taxon>Basidiomycota</taxon>
        <taxon>Agaricomycotina</taxon>
        <taxon>Agaricomycetes</taxon>
        <taxon>Agaricomycetidae</taxon>
        <taxon>Jaapiales</taxon>
        <taxon>Jaapiaceae</taxon>
        <taxon>Jaapia</taxon>
    </lineage>
</organism>
<dbReference type="EMBL" id="KL197738">
    <property type="protein sequence ID" value="KDQ52658.1"/>
    <property type="molecule type" value="Genomic_DNA"/>
</dbReference>
<sequence length="146" mass="16125">MTSKTVTKDTTIRRGSCLCRRVQYELTGSPFHVTICHCENCRKTTGSAFMSNALFEAHQVRFVSDSNEIRVYPDSATSSGSTLDRSFCGTCGSPVMVSSANHPNLAIMPAGCIDDGHDWVPTREYFCDDKWAWLPSVEGTEKSAKM</sequence>
<dbReference type="InterPro" id="IPR011057">
    <property type="entry name" value="Mss4-like_sf"/>
</dbReference>
<dbReference type="Pfam" id="PF04828">
    <property type="entry name" value="GFA"/>
    <property type="match status" value="1"/>
</dbReference>
<reference evidence="7" key="1">
    <citation type="journal article" date="2014" name="Proc. Natl. Acad. Sci. U.S.A.">
        <title>Extensive sampling of basidiomycete genomes demonstrates inadequacy of the white-rot/brown-rot paradigm for wood decay fungi.</title>
        <authorList>
            <person name="Riley R."/>
            <person name="Salamov A.A."/>
            <person name="Brown D.W."/>
            <person name="Nagy L.G."/>
            <person name="Floudas D."/>
            <person name="Held B.W."/>
            <person name="Levasseur A."/>
            <person name="Lombard V."/>
            <person name="Morin E."/>
            <person name="Otillar R."/>
            <person name="Lindquist E.A."/>
            <person name="Sun H."/>
            <person name="LaButti K.M."/>
            <person name="Schmutz J."/>
            <person name="Jabbour D."/>
            <person name="Luo H."/>
            <person name="Baker S.E."/>
            <person name="Pisabarro A.G."/>
            <person name="Walton J.D."/>
            <person name="Blanchette R.A."/>
            <person name="Henrissat B."/>
            <person name="Martin F."/>
            <person name="Cullen D."/>
            <person name="Hibbett D.S."/>
            <person name="Grigoriev I.V."/>
        </authorList>
    </citation>
    <scope>NUCLEOTIDE SEQUENCE [LARGE SCALE GENOMIC DNA]</scope>
    <source>
        <strain evidence="7">MUCL 33604</strain>
    </source>
</reference>
<evidence type="ECO:0000313" key="6">
    <source>
        <dbReference type="EMBL" id="KDQ52658.1"/>
    </source>
</evidence>
<dbReference type="AlphaFoldDB" id="A0A067PCL1"/>
<dbReference type="STRING" id="933084.A0A067PCL1"/>
<keyword evidence="2" id="KW-0479">Metal-binding</keyword>
<evidence type="ECO:0000256" key="3">
    <source>
        <dbReference type="ARBA" id="ARBA00022833"/>
    </source>
</evidence>
<dbReference type="OrthoDB" id="428768at2759"/>
<feature type="domain" description="CENP-V/GFA" evidence="5">
    <location>
        <begin position="13"/>
        <end position="120"/>
    </location>
</feature>
<dbReference type="Gene3D" id="3.90.1590.10">
    <property type="entry name" value="glutathione-dependent formaldehyde- activating enzyme (gfa)"/>
    <property type="match status" value="1"/>
</dbReference>